<protein>
    <recommendedName>
        <fullName evidence="4">Tetratricopeptide repeat-containing protein</fullName>
    </recommendedName>
</protein>
<dbReference type="Gene3D" id="1.25.40.10">
    <property type="entry name" value="Tetratricopeptide repeat domain"/>
    <property type="match status" value="1"/>
</dbReference>
<organism evidence="2 3">
    <name type="scientific">Oceanidesulfovibrio marinus</name>
    <dbReference type="NCBI Taxonomy" id="370038"/>
    <lineage>
        <taxon>Bacteria</taxon>
        <taxon>Pseudomonadati</taxon>
        <taxon>Thermodesulfobacteriota</taxon>
        <taxon>Desulfovibrionia</taxon>
        <taxon>Desulfovibrionales</taxon>
        <taxon>Desulfovibrionaceae</taxon>
        <taxon>Oceanidesulfovibrio</taxon>
    </lineage>
</organism>
<feature type="signal peptide" evidence="1">
    <location>
        <begin position="1"/>
        <end position="22"/>
    </location>
</feature>
<sequence length="207" mass="23413">MRYACAALLALWCLAFFCTEDARCETLSEAMNDVLTQVEEHPDDPEAQKRAGMGYLYLAREVGDDPSRDVFGSLADFHLDQAAQLDPDDDETLTMLAETAVLNQDPYKAANVYEILVGRQEDPAEGSYLVPLQSCYQWLMDPWRAVSFYRSQLERMPAWPQLEFLLAVTLLDIDRGEALEIMWKLAGSPDTPPELKETVRAAIREES</sequence>
<dbReference type="Proteomes" id="UP000434052">
    <property type="component" value="Unassembled WGS sequence"/>
</dbReference>
<evidence type="ECO:0008006" key="4">
    <source>
        <dbReference type="Google" id="ProtNLM"/>
    </source>
</evidence>
<feature type="chain" id="PRO_5026994040" description="Tetratricopeptide repeat-containing protein" evidence="1">
    <location>
        <begin position="23"/>
        <end position="207"/>
    </location>
</feature>
<comment type="caution">
    <text evidence="2">The sequence shown here is derived from an EMBL/GenBank/DDBJ whole genome shotgun (WGS) entry which is preliminary data.</text>
</comment>
<dbReference type="OrthoDB" id="9814129at2"/>
<evidence type="ECO:0000256" key="1">
    <source>
        <dbReference type="SAM" id="SignalP"/>
    </source>
</evidence>
<name>A0A6P1ZHK4_9BACT</name>
<dbReference type="AlphaFoldDB" id="A0A6P1ZHK4"/>
<evidence type="ECO:0000313" key="3">
    <source>
        <dbReference type="Proteomes" id="UP000434052"/>
    </source>
</evidence>
<reference evidence="2 3" key="1">
    <citation type="submission" date="2018-06" db="EMBL/GenBank/DDBJ databases">
        <title>Complete genome of Desulfovibrio marinus P48SEP.</title>
        <authorList>
            <person name="Crispim J.S."/>
            <person name="Vidigal P.M.P."/>
            <person name="Silva L.C.F."/>
            <person name="Araujo L.C."/>
            <person name="Laguardia C.N."/>
            <person name="Dias R.S."/>
            <person name="Sousa M.P."/>
            <person name="Paula S.O."/>
            <person name="Silva C."/>
        </authorList>
    </citation>
    <scope>NUCLEOTIDE SEQUENCE [LARGE SCALE GENOMIC DNA]</scope>
    <source>
        <strain evidence="2 3">P48SEP</strain>
    </source>
</reference>
<proteinExistence type="predicted"/>
<evidence type="ECO:0000313" key="2">
    <source>
        <dbReference type="EMBL" id="TVM32262.1"/>
    </source>
</evidence>
<gene>
    <name evidence="2" type="ORF">DQK91_15375</name>
</gene>
<dbReference type="InterPro" id="IPR011990">
    <property type="entry name" value="TPR-like_helical_dom_sf"/>
</dbReference>
<keyword evidence="1" id="KW-0732">Signal</keyword>
<dbReference type="SUPFAM" id="SSF48452">
    <property type="entry name" value="TPR-like"/>
    <property type="match status" value="1"/>
</dbReference>
<dbReference type="RefSeq" id="WP_144306274.1">
    <property type="nucleotide sequence ID" value="NZ_QMIF01000011.1"/>
</dbReference>
<dbReference type="EMBL" id="QMIF01000011">
    <property type="protein sequence ID" value="TVM32262.1"/>
    <property type="molecule type" value="Genomic_DNA"/>
</dbReference>
<accession>A0A6P1ZHK4</accession>